<evidence type="ECO:0000313" key="3">
    <source>
        <dbReference type="EMBL" id="SNQ51171.1"/>
    </source>
</evidence>
<dbReference type="Pfam" id="PF03358">
    <property type="entry name" value="FMN_red"/>
    <property type="match status" value="1"/>
</dbReference>
<dbReference type="RefSeq" id="WP_101834903.1">
    <property type="nucleotide sequence ID" value="NZ_FZMO01000528.1"/>
</dbReference>
<dbReference type="GO" id="GO:0016491">
    <property type="term" value="F:oxidoreductase activity"/>
    <property type="evidence" value="ECO:0007669"/>
    <property type="project" value="InterPro"/>
</dbReference>
<dbReference type="InterPro" id="IPR029039">
    <property type="entry name" value="Flavoprotein-like_sf"/>
</dbReference>
<feature type="signal peptide" evidence="1">
    <location>
        <begin position="1"/>
        <end position="15"/>
    </location>
</feature>
<feature type="domain" description="NADPH-dependent FMN reductase-like" evidence="2">
    <location>
        <begin position="5"/>
        <end position="139"/>
    </location>
</feature>
<protein>
    <submittedName>
        <fullName evidence="3">Putative NADPH-dependent FMN reductase</fullName>
    </submittedName>
</protein>
<dbReference type="SUPFAM" id="SSF52218">
    <property type="entry name" value="Flavoproteins"/>
    <property type="match status" value="1"/>
</dbReference>
<accession>A0A2I2KZS8</accession>
<gene>
    <name evidence="3" type="ORF">FRACA_620020</name>
</gene>
<dbReference type="InterPro" id="IPR005025">
    <property type="entry name" value="FMN_Rdtase-like_dom"/>
</dbReference>
<sequence length="188" mass="19078">MVVTRLLLISGSTRAASTNTAALRTVLALAPPDVEAVVHDGLADLPAFTPDADDSAPHPAVADLRTRLADADAVLLCTPEYAGALPGSLKNLLDWTVGTGDLYGKPAAWINVAAPGRGTGALAELRTVLGYVTAEIIGPACVDIPVPRDAVTPAGTIDDPAIRAALTASLTAVVTHLRGQTVDSASDA</sequence>
<dbReference type="InterPro" id="IPR050712">
    <property type="entry name" value="NAD(P)H-dep_reductase"/>
</dbReference>
<organism evidence="3 4">
    <name type="scientific">Frankia canadensis</name>
    <dbReference type="NCBI Taxonomy" id="1836972"/>
    <lineage>
        <taxon>Bacteria</taxon>
        <taxon>Bacillati</taxon>
        <taxon>Actinomycetota</taxon>
        <taxon>Actinomycetes</taxon>
        <taxon>Frankiales</taxon>
        <taxon>Frankiaceae</taxon>
        <taxon>Frankia</taxon>
    </lineage>
</organism>
<evidence type="ECO:0000256" key="1">
    <source>
        <dbReference type="SAM" id="SignalP"/>
    </source>
</evidence>
<dbReference type="Gene3D" id="3.40.50.360">
    <property type="match status" value="1"/>
</dbReference>
<name>A0A2I2KZS8_9ACTN</name>
<dbReference type="EMBL" id="FZMO01000528">
    <property type="protein sequence ID" value="SNQ51171.1"/>
    <property type="molecule type" value="Genomic_DNA"/>
</dbReference>
<dbReference type="OrthoDB" id="9812295at2"/>
<keyword evidence="1" id="KW-0732">Signal</keyword>
<dbReference type="PANTHER" id="PTHR30543:SF21">
    <property type="entry name" value="NAD(P)H-DEPENDENT FMN REDUCTASE LOT6"/>
    <property type="match status" value="1"/>
</dbReference>
<evidence type="ECO:0000259" key="2">
    <source>
        <dbReference type="Pfam" id="PF03358"/>
    </source>
</evidence>
<keyword evidence="4" id="KW-1185">Reference proteome</keyword>
<reference evidence="3 4" key="1">
    <citation type="submission" date="2017-06" db="EMBL/GenBank/DDBJ databases">
        <authorList>
            <person name="Kim H.J."/>
            <person name="Triplett B.A."/>
        </authorList>
    </citation>
    <scope>NUCLEOTIDE SEQUENCE [LARGE SCALE GENOMIC DNA]</scope>
    <source>
        <strain evidence="3">FRACA_ARgP5</strain>
    </source>
</reference>
<proteinExistence type="predicted"/>
<feature type="chain" id="PRO_5039200028" evidence="1">
    <location>
        <begin position="16"/>
        <end position="188"/>
    </location>
</feature>
<dbReference type="GO" id="GO:0005829">
    <property type="term" value="C:cytosol"/>
    <property type="evidence" value="ECO:0007669"/>
    <property type="project" value="TreeGrafter"/>
</dbReference>
<dbReference type="PANTHER" id="PTHR30543">
    <property type="entry name" value="CHROMATE REDUCTASE"/>
    <property type="match status" value="1"/>
</dbReference>
<dbReference type="GO" id="GO:0010181">
    <property type="term" value="F:FMN binding"/>
    <property type="evidence" value="ECO:0007669"/>
    <property type="project" value="TreeGrafter"/>
</dbReference>
<evidence type="ECO:0000313" key="4">
    <source>
        <dbReference type="Proteomes" id="UP000234331"/>
    </source>
</evidence>
<dbReference type="Proteomes" id="UP000234331">
    <property type="component" value="Unassembled WGS sequence"/>
</dbReference>
<dbReference type="AlphaFoldDB" id="A0A2I2KZS8"/>